<organism evidence="1 2">
    <name type="scientific">Candidatus Lachnoclostridium stercoripullorum</name>
    <dbReference type="NCBI Taxonomy" id="2838635"/>
    <lineage>
        <taxon>Bacteria</taxon>
        <taxon>Bacillati</taxon>
        <taxon>Bacillota</taxon>
        <taxon>Clostridia</taxon>
        <taxon>Lachnospirales</taxon>
        <taxon>Lachnospiraceae</taxon>
    </lineage>
</organism>
<dbReference type="Gene3D" id="2.60.40.2000">
    <property type="match status" value="1"/>
</dbReference>
<evidence type="ECO:0000313" key="1">
    <source>
        <dbReference type="EMBL" id="HIX52983.1"/>
    </source>
</evidence>
<gene>
    <name evidence="1" type="primary">yabP</name>
    <name evidence="1" type="ORF">IAA28_09285</name>
</gene>
<dbReference type="EMBL" id="DXEU01000167">
    <property type="protein sequence ID" value="HIX52983.1"/>
    <property type="molecule type" value="Genomic_DNA"/>
</dbReference>
<dbReference type="PIRSF" id="PIRSF011576">
    <property type="entry name" value="YabP"/>
    <property type="match status" value="1"/>
</dbReference>
<sequence>MDEIRTRTHKVILENRSRGTITGIQEVVSFDENQIVLDTDMGLLTVKGKNLHVSRLTLEKGETDIDGSIDSLAYSSNEAYRKSGESLFSRLFR</sequence>
<dbReference type="GO" id="GO:0030435">
    <property type="term" value="P:sporulation resulting in formation of a cellular spore"/>
    <property type="evidence" value="ECO:0007669"/>
    <property type="project" value="InterPro"/>
</dbReference>
<dbReference type="InterPro" id="IPR022476">
    <property type="entry name" value="Spore_YabP/YqfC"/>
</dbReference>
<reference evidence="1" key="2">
    <citation type="submission" date="2021-04" db="EMBL/GenBank/DDBJ databases">
        <authorList>
            <person name="Gilroy R."/>
        </authorList>
    </citation>
    <scope>NUCLEOTIDE SEQUENCE</scope>
    <source>
        <strain evidence="1">ChiGjej4B4-12881</strain>
    </source>
</reference>
<dbReference type="InterPro" id="IPR038705">
    <property type="entry name" value="YabP_sf"/>
</dbReference>
<reference evidence="1" key="1">
    <citation type="journal article" date="2021" name="PeerJ">
        <title>Extensive microbial diversity within the chicken gut microbiome revealed by metagenomics and culture.</title>
        <authorList>
            <person name="Gilroy R."/>
            <person name="Ravi A."/>
            <person name="Getino M."/>
            <person name="Pursley I."/>
            <person name="Horton D.L."/>
            <person name="Alikhan N.F."/>
            <person name="Baker D."/>
            <person name="Gharbi K."/>
            <person name="Hall N."/>
            <person name="Watson M."/>
            <person name="Adriaenssens E.M."/>
            <person name="Foster-Nyarko E."/>
            <person name="Jarju S."/>
            <person name="Secka A."/>
            <person name="Antonio M."/>
            <person name="Oren A."/>
            <person name="Chaudhuri R.R."/>
            <person name="La Ragione R."/>
            <person name="Hildebrand F."/>
            <person name="Pallen M.J."/>
        </authorList>
    </citation>
    <scope>NUCLEOTIDE SEQUENCE</scope>
    <source>
        <strain evidence="1">ChiGjej4B4-12881</strain>
    </source>
</reference>
<name>A0A9D1W5R8_9FIRM</name>
<evidence type="ECO:0000313" key="2">
    <source>
        <dbReference type="Proteomes" id="UP000886780"/>
    </source>
</evidence>
<protein>
    <submittedName>
        <fullName evidence="1">Sporulation protein YabP</fullName>
    </submittedName>
</protein>
<dbReference type="Pfam" id="PF07873">
    <property type="entry name" value="YabP"/>
    <property type="match status" value="1"/>
</dbReference>
<comment type="caution">
    <text evidence="1">The sequence shown here is derived from an EMBL/GenBank/DDBJ whole genome shotgun (WGS) entry which is preliminary data.</text>
</comment>
<dbReference type="AlphaFoldDB" id="A0A9D1W5R8"/>
<proteinExistence type="predicted"/>
<dbReference type="InterPro" id="IPR012504">
    <property type="entry name" value="Spore_YabP"/>
</dbReference>
<accession>A0A9D1W5R8</accession>
<dbReference type="NCBIfam" id="TIGR02892">
    <property type="entry name" value="spore_yabP"/>
    <property type="match status" value="1"/>
</dbReference>
<dbReference type="Proteomes" id="UP000886780">
    <property type="component" value="Unassembled WGS sequence"/>
</dbReference>